<proteinExistence type="predicted"/>
<dbReference type="Proteomes" id="UP001178508">
    <property type="component" value="Chromosome 18"/>
</dbReference>
<reference evidence="2" key="1">
    <citation type="submission" date="2023-08" db="EMBL/GenBank/DDBJ databases">
        <authorList>
            <person name="Alioto T."/>
            <person name="Alioto T."/>
            <person name="Gomez Garrido J."/>
        </authorList>
    </citation>
    <scope>NUCLEOTIDE SEQUENCE</scope>
</reference>
<keyword evidence="3" id="KW-1185">Reference proteome</keyword>
<evidence type="ECO:0000313" key="2">
    <source>
        <dbReference type="EMBL" id="CAJ1079550.1"/>
    </source>
</evidence>
<evidence type="ECO:0000256" key="1">
    <source>
        <dbReference type="SAM" id="MobiDB-lite"/>
    </source>
</evidence>
<feature type="region of interest" description="Disordered" evidence="1">
    <location>
        <begin position="1"/>
        <end position="46"/>
    </location>
</feature>
<gene>
    <name evidence="2" type="ORF">XNOV1_A031102</name>
</gene>
<evidence type="ECO:0000313" key="3">
    <source>
        <dbReference type="Proteomes" id="UP001178508"/>
    </source>
</evidence>
<sequence>MGACTSRLKKKGGGDSRADKNAKPNEDVTYASIDHSASTGSRRTRATTVDDCDYATVYVPQALQPQPVSESSSKGDCEDDYVLMS</sequence>
<dbReference type="AlphaFoldDB" id="A0AAV1H0J7"/>
<feature type="compositionally biased region" description="Basic and acidic residues" evidence="1">
    <location>
        <begin position="12"/>
        <end position="26"/>
    </location>
</feature>
<accession>A0AAV1H0J7</accession>
<organism evidence="2 3">
    <name type="scientific">Xyrichtys novacula</name>
    <name type="common">Pearly razorfish</name>
    <name type="synonym">Hemipteronotus novacula</name>
    <dbReference type="NCBI Taxonomy" id="13765"/>
    <lineage>
        <taxon>Eukaryota</taxon>
        <taxon>Metazoa</taxon>
        <taxon>Chordata</taxon>
        <taxon>Craniata</taxon>
        <taxon>Vertebrata</taxon>
        <taxon>Euteleostomi</taxon>
        <taxon>Actinopterygii</taxon>
        <taxon>Neopterygii</taxon>
        <taxon>Teleostei</taxon>
        <taxon>Neoteleostei</taxon>
        <taxon>Acanthomorphata</taxon>
        <taxon>Eupercaria</taxon>
        <taxon>Labriformes</taxon>
        <taxon>Labridae</taxon>
        <taxon>Xyrichtys</taxon>
    </lineage>
</organism>
<protein>
    <submittedName>
        <fullName evidence="2">Uncharacterized protein si:ch211-214p13.7</fullName>
    </submittedName>
</protein>
<dbReference type="EMBL" id="OY660881">
    <property type="protein sequence ID" value="CAJ1079550.1"/>
    <property type="molecule type" value="Genomic_DNA"/>
</dbReference>
<feature type="region of interest" description="Disordered" evidence="1">
    <location>
        <begin position="63"/>
        <end position="85"/>
    </location>
</feature>
<feature type="compositionally biased region" description="Polar residues" evidence="1">
    <location>
        <begin position="63"/>
        <end position="74"/>
    </location>
</feature>
<name>A0AAV1H0J7_XYRNO</name>